<feature type="region of interest" description="Disordered" evidence="1">
    <location>
        <begin position="142"/>
        <end position="166"/>
    </location>
</feature>
<evidence type="ECO:0000313" key="3">
    <source>
        <dbReference type="Proteomes" id="UP000013966"/>
    </source>
</evidence>
<dbReference type="EMBL" id="AP013058">
    <property type="protein sequence ID" value="BAN23907.1"/>
    <property type="molecule type" value="Genomic_DNA"/>
</dbReference>
<dbReference type="HOGENOM" id="CLU_1599609_0_0_4"/>
<sequence>MVRIRAIEAAGFLESKRSCACKSRIAHGRALSLRTAVSGNPIFGLEIRDDPPESRRLRPSATHGCRICNRCEAARHASLKRFTRSVGRRTWASVLSRRTLVAIRRREGAPATPLIYSTHKYGVPGDVACKGAALMRGAARQSCDEGFPGTHRHRRRDEDSNELRDS</sequence>
<organism evidence="2 3">
    <name type="scientific">Caballeronia insecticola</name>
    <dbReference type="NCBI Taxonomy" id="758793"/>
    <lineage>
        <taxon>Bacteria</taxon>
        <taxon>Pseudomonadati</taxon>
        <taxon>Pseudomonadota</taxon>
        <taxon>Betaproteobacteria</taxon>
        <taxon>Burkholderiales</taxon>
        <taxon>Burkholderiaceae</taxon>
        <taxon>Caballeronia</taxon>
    </lineage>
</organism>
<gene>
    <name evidence="2" type="ORF">BRPE64_ACDS21530</name>
</gene>
<keyword evidence="3" id="KW-1185">Reference proteome</keyword>
<evidence type="ECO:0000313" key="2">
    <source>
        <dbReference type="EMBL" id="BAN23907.1"/>
    </source>
</evidence>
<accession>R4WZL3</accession>
<protein>
    <submittedName>
        <fullName evidence="2">Uncharacterized protein</fullName>
    </submittedName>
</protein>
<dbReference type="KEGG" id="buo:BRPE64_ACDS21530"/>
<reference evidence="2 3" key="2">
    <citation type="journal article" date="2018" name="Int. J. Syst. Evol. Microbiol.">
        <title>Burkholderia insecticola sp. nov., a gut symbiotic bacterium of the bean bug Riptortus pedestris.</title>
        <authorList>
            <person name="Takeshita K."/>
            <person name="Tamaki H."/>
            <person name="Ohbayashi T."/>
            <person name="Meng X.-Y."/>
            <person name="Sone T."/>
            <person name="Mitani Y."/>
            <person name="Peeters C."/>
            <person name="Kikuchi Y."/>
            <person name="Vandamme P."/>
        </authorList>
    </citation>
    <scope>NUCLEOTIDE SEQUENCE [LARGE SCALE GENOMIC DNA]</scope>
    <source>
        <strain evidence="2">RPE64</strain>
    </source>
</reference>
<feature type="compositionally biased region" description="Basic and acidic residues" evidence="1">
    <location>
        <begin position="156"/>
        <end position="166"/>
    </location>
</feature>
<proteinExistence type="predicted"/>
<reference evidence="2 3" key="1">
    <citation type="journal article" date="2013" name="Genome Announc.">
        <title>Complete Genome Sequence of Burkholderia sp. Strain RPE64, Bacterial Symbiont of the Bean Bug Riptortus pedestris.</title>
        <authorList>
            <person name="Shibata T.F."/>
            <person name="Maeda T."/>
            <person name="Nikoh N."/>
            <person name="Yamaguchi K."/>
            <person name="Oshima K."/>
            <person name="Hattori M."/>
            <person name="Nishiyama T."/>
            <person name="Hasebe M."/>
            <person name="Fukatsu T."/>
            <person name="Kikuchi Y."/>
            <person name="Shigenobu S."/>
        </authorList>
    </citation>
    <scope>NUCLEOTIDE SEQUENCE [LARGE SCALE GENOMIC DNA]</scope>
</reference>
<name>R4WZL3_9BURK</name>
<dbReference type="AlphaFoldDB" id="R4WZL3"/>
<evidence type="ECO:0000256" key="1">
    <source>
        <dbReference type="SAM" id="MobiDB-lite"/>
    </source>
</evidence>
<dbReference type="STRING" id="758793.BRPE64_ACDS21530"/>
<dbReference type="Proteomes" id="UP000013966">
    <property type="component" value="Chromosome 1"/>
</dbReference>
<dbReference type="PATRIC" id="fig|758793.3.peg.2156"/>